<accession>A0A2U9IRT5</accession>
<sequence length="60" mass="6916">MVSHGTNKEQLWVSPQYAKIIKKIAVDIGKRYADVADEVLDLGLKEYAKKYNIDLEKYKS</sequence>
<protein>
    <submittedName>
        <fullName evidence="1">Uncharacterized protein</fullName>
    </submittedName>
</protein>
<reference evidence="1 2" key="1">
    <citation type="submission" date="2018-05" db="EMBL/GenBank/DDBJ databases">
        <title>Complete Genome Sequences of Extremely Thermoacidophilic, Metal-Mobilizing Type-Strain Members of the Archaeal Family Sulfolobaceae: Acidianus brierleyi DSM-1651T, Acidianus sulfidivorans DSM-18786T, Metallosphaera hakonensis DSM-7519T, and Metallosphaera prunae DSM-10039T.</title>
        <authorList>
            <person name="Counts J.A."/>
            <person name="Kelly R.M."/>
        </authorList>
    </citation>
    <scope>NUCLEOTIDE SEQUENCE [LARGE SCALE GENOMIC DNA]</scope>
    <source>
        <strain evidence="1 2">HO1-1</strain>
    </source>
</reference>
<name>A0A2U9IRT5_9CREN</name>
<dbReference type="RefSeq" id="WP_054837539.1">
    <property type="nucleotide sequence ID" value="NZ_BBBA01000083.1"/>
</dbReference>
<dbReference type="GeneID" id="36834138"/>
<organism evidence="1 2">
    <name type="scientific">Metallosphaera hakonensis JCM 8857 = DSM 7519</name>
    <dbReference type="NCBI Taxonomy" id="1293036"/>
    <lineage>
        <taxon>Archaea</taxon>
        <taxon>Thermoproteota</taxon>
        <taxon>Thermoprotei</taxon>
        <taxon>Sulfolobales</taxon>
        <taxon>Sulfolobaceae</taxon>
        <taxon>Metallosphaera</taxon>
    </lineage>
</organism>
<dbReference type="AlphaFoldDB" id="A0A2U9IRT5"/>
<gene>
    <name evidence="1" type="ORF">DFR87_02310</name>
</gene>
<proteinExistence type="predicted"/>
<reference evidence="2" key="3">
    <citation type="submission" date="2020-03" db="EMBL/GenBank/DDBJ databases">
        <title>Sequencing and Assembly of Multiple Reported Metal-Biooxidizing Members of the Extremely Thermoacidophilic Archaeal Family Sulfolobaceae.</title>
        <authorList>
            <person name="Counts J.A."/>
            <person name="Kelly R.M."/>
        </authorList>
    </citation>
    <scope>NUCLEOTIDE SEQUENCE [LARGE SCALE GENOMIC DNA]</scope>
    <source>
        <strain evidence="2">HO1-1</strain>
    </source>
</reference>
<reference evidence="2" key="2">
    <citation type="submission" date="2020-03" db="EMBL/GenBank/DDBJ databases">
        <title>Complete Genome Sequences of Extremely Thermoacidophilic, Metal-Mobilizing Type-Strain Members of the Archaeal Family Sulfolobaceae: Acidianus brierleyi DSM-1651T, Acidianus sulfidivorans DSM-18786T, Metallosphaera hakonensis DSM-7519T, and Metallosphaera prunae DSM-10039T.</title>
        <authorList>
            <person name="Counts J.A."/>
            <person name="Kelly R.M."/>
        </authorList>
    </citation>
    <scope>NUCLEOTIDE SEQUENCE [LARGE SCALE GENOMIC DNA]</scope>
    <source>
        <strain evidence="2">HO1-1</strain>
    </source>
</reference>
<keyword evidence="2" id="KW-1185">Reference proteome</keyword>
<dbReference type="EMBL" id="CP029287">
    <property type="protein sequence ID" value="AWR98714.1"/>
    <property type="molecule type" value="Genomic_DNA"/>
</dbReference>
<evidence type="ECO:0000313" key="1">
    <source>
        <dbReference type="EMBL" id="AWR98714.1"/>
    </source>
</evidence>
<dbReference type="OrthoDB" id="39062at2157"/>
<dbReference type="KEGG" id="mhk:DFR87_02310"/>
<evidence type="ECO:0000313" key="2">
    <source>
        <dbReference type="Proteomes" id="UP000247586"/>
    </source>
</evidence>
<dbReference type="Proteomes" id="UP000247586">
    <property type="component" value="Chromosome"/>
</dbReference>